<organism evidence="1 2">
    <name type="scientific">Methylobacterium persicinum</name>
    <dbReference type="NCBI Taxonomy" id="374426"/>
    <lineage>
        <taxon>Bacteria</taxon>
        <taxon>Pseudomonadati</taxon>
        <taxon>Pseudomonadota</taxon>
        <taxon>Alphaproteobacteria</taxon>
        <taxon>Hyphomicrobiales</taxon>
        <taxon>Methylobacteriaceae</taxon>
        <taxon>Methylobacterium</taxon>
    </lineage>
</organism>
<accession>A0ABU0HT64</accession>
<reference evidence="1 2" key="1">
    <citation type="submission" date="2023-07" db="EMBL/GenBank/DDBJ databases">
        <title>Genomic Encyclopedia of Type Strains, Phase IV (KMG-IV): sequencing the most valuable type-strain genomes for metagenomic binning, comparative biology and taxonomic classification.</title>
        <authorList>
            <person name="Goeker M."/>
        </authorList>
    </citation>
    <scope>NUCLEOTIDE SEQUENCE [LARGE SCALE GENOMIC DNA]</scope>
    <source>
        <strain evidence="1 2">DSM 19562</strain>
    </source>
</reference>
<comment type="caution">
    <text evidence="1">The sequence shown here is derived from an EMBL/GenBank/DDBJ whole genome shotgun (WGS) entry which is preliminary data.</text>
</comment>
<dbReference type="Proteomes" id="UP001236369">
    <property type="component" value="Unassembled WGS sequence"/>
</dbReference>
<gene>
    <name evidence="1" type="ORF">QO016_004188</name>
</gene>
<proteinExistence type="predicted"/>
<sequence length="192" mass="20696">MAIFDAAGRAAASGEAVNGALLAFFDFLDAPTRVHDGFGPLLAGGQVWQGIGVLGAVSDIEAAVGGQAPPVTFTLSGTGDAIRDDVRNARTKVKGRAYSVSLQFFGDALRPLGNPYILYRGVMDRLVHHASDVNTWTAQLTAETLFARRGLPPFGSLTDRDQQRRYPGDTGLFMIPAMQNRRRPWNPAIPDR</sequence>
<protein>
    <submittedName>
        <fullName evidence="1">Acetyl esterase/lipase</fullName>
    </submittedName>
</protein>
<dbReference type="RefSeq" id="WP_238249393.1">
    <property type="nucleotide sequence ID" value="NZ_BPQX01000030.1"/>
</dbReference>
<dbReference type="EMBL" id="JAUSVV010000014">
    <property type="protein sequence ID" value="MDQ0444671.1"/>
    <property type="molecule type" value="Genomic_DNA"/>
</dbReference>
<evidence type="ECO:0000313" key="1">
    <source>
        <dbReference type="EMBL" id="MDQ0444671.1"/>
    </source>
</evidence>
<evidence type="ECO:0000313" key="2">
    <source>
        <dbReference type="Proteomes" id="UP001236369"/>
    </source>
</evidence>
<name>A0ABU0HT64_9HYPH</name>
<keyword evidence="2" id="KW-1185">Reference proteome</keyword>